<reference evidence="2" key="1">
    <citation type="submission" date="2013-07" db="EMBL/GenBank/DDBJ databases">
        <title>The genome of an arbuscular mycorrhizal fungus provides insights into the evolution of the oldest plant symbiosis.</title>
        <authorList>
            <consortium name="DOE Joint Genome Institute"/>
            <person name="Tisserant E."/>
            <person name="Malbreil M."/>
            <person name="Kuo A."/>
            <person name="Kohler A."/>
            <person name="Symeonidi A."/>
            <person name="Balestrini R."/>
            <person name="Charron P."/>
            <person name="Duensing N."/>
            <person name="Frei-dit-Frey N."/>
            <person name="Gianinazzi-Pearson V."/>
            <person name="Gilbert B."/>
            <person name="Handa Y."/>
            <person name="Hijri M."/>
            <person name="Kaul R."/>
            <person name="Kawaguchi M."/>
            <person name="Krajinski F."/>
            <person name="Lammers P."/>
            <person name="Lapierre D."/>
            <person name="Masclaux F.G."/>
            <person name="Murat C."/>
            <person name="Morin E."/>
            <person name="Ndikumana S."/>
            <person name="Pagni M."/>
            <person name="Petitpierre D."/>
            <person name="Requena N."/>
            <person name="Rosikiewicz P."/>
            <person name="Riley R."/>
            <person name="Saito K."/>
            <person name="San Clemente H."/>
            <person name="Shapiro H."/>
            <person name="van Tuinen D."/>
            <person name="Becard G."/>
            <person name="Bonfante P."/>
            <person name="Paszkowski U."/>
            <person name="Shachar-Hill Y."/>
            <person name="Young J.P."/>
            <person name="Sanders I.R."/>
            <person name="Henrissat B."/>
            <person name="Rensing S.A."/>
            <person name="Grigoriev I.V."/>
            <person name="Corradi N."/>
            <person name="Roux C."/>
            <person name="Martin F."/>
        </authorList>
    </citation>
    <scope>NUCLEOTIDE SEQUENCE</scope>
    <source>
        <strain evidence="2">DAOM 197198</strain>
    </source>
</reference>
<keyword evidence="1" id="KW-0175">Coiled coil</keyword>
<name>U9SFE3_RHIID</name>
<evidence type="ECO:0000313" key="2">
    <source>
        <dbReference type="EMBL" id="ERZ94583.1"/>
    </source>
</evidence>
<dbReference type="EMBL" id="KI301906">
    <property type="protein sequence ID" value="ERZ94583.1"/>
    <property type="molecule type" value="Genomic_DNA"/>
</dbReference>
<dbReference type="HOGENOM" id="CLU_1907802_0_0_1"/>
<evidence type="ECO:0000256" key="1">
    <source>
        <dbReference type="SAM" id="Coils"/>
    </source>
</evidence>
<sequence length="133" mass="15821">MLPASVIHEAWIRLTTRKRSPLSVSDASGVNSMVELFLKHEVERYQKKLARQRLTVKQTYMPRNRMTQDMISEEVSILQKHLLEYNKVTFGRFMQNLTKEHEKLIKTNHQIRHEIDTMKKQVREIEKKLASMS</sequence>
<feature type="coiled-coil region" evidence="1">
    <location>
        <begin position="94"/>
        <end position="128"/>
    </location>
</feature>
<proteinExistence type="predicted"/>
<accession>U9SFE3</accession>
<protein>
    <submittedName>
        <fullName evidence="2">Uncharacterized protein</fullName>
    </submittedName>
</protein>
<gene>
    <name evidence="2" type="ORF">GLOINDRAFT_1553</name>
</gene>
<dbReference type="AlphaFoldDB" id="U9SFE3"/>
<organism evidence="2">
    <name type="scientific">Rhizophagus irregularis (strain DAOM 181602 / DAOM 197198 / MUCL 43194)</name>
    <name type="common">Arbuscular mycorrhizal fungus</name>
    <name type="synonym">Glomus intraradices</name>
    <dbReference type="NCBI Taxonomy" id="747089"/>
    <lineage>
        <taxon>Eukaryota</taxon>
        <taxon>Fungi</taxon>
        <taxon>Fungi incertae sedis</taxon>
        <taxon>Mucoromycota</taxon>
        <taxon>Glomeromycotina</taxon>
        <taxon>Glomeromycetes</taxon>
        <taxon>Glomerales</taxon>
        <taxon>Glomeraceae</taxon>
        <taxon>Rhizophagus</taxon>
    </lineage>
</organism>